<dbReference type="EMBL" id="LR589092">
    <property type="protein sequence ID" value="VTO99272.1"/>
    <property type="molecule type" value="Genomic_DNA"/>
</dbReference>
<dbReference type="Gene3D" id="1.20.1260.20">
    <property type="entry name" value="PPE superfamily"/>
    <property type="match status" value="1"/>
</dbReference>
<evidence type="ECO:0000313" key="5">
    <source>
        <dbReference type="EMBL" id="VTO99272.1"/>
    </source>
</evidence>
<dbReference type="InterPro" id="IPR000030">
    <property type="entry name" value="PPE_dom"/>
</dbReference>
<dbReference type="AlphaFoldDB" id="A0A653EPN8"/>
<organism evidence="5">
    <name type="scientific">Mycobacterium riyadhense</name>
    <dbReference type="NCBI Taxonomy" id="486698"/>
    <lineage>
        <taxon>Bacteria</taxon>
        <taxon>Bacillati</taxon>
        <taxon>Actinomycetota</taxon>
        <taxon>Actinomycetes</taxon>
        <taxon>Mycobacteriales</taxon>
        <taxon>Mycobacteriaceae</taxon>
        <taxon>Mycobacterium</taxon>
    </lineage>
</organism>
<dbReference type="InterPro" id="IPR022171">
    <property type="entry name" value="PPE_C"/>
</dbReference>
<evidence type="ECO:0000259" key="3">
    <source>
        <dbReference type="Pfam" id="PF00823"/>
    </source>
</evidence>
<comment type="similarity">
    <text evidence="1">Belongs to the mycobacterial PPE family.</text>
</comment>
<evidence type="ECO:0000256" key="1">
    <source>
        <dbReference type="ARBA" id="ARBA00010652"/>
    </source>
</evidence>
<feature type="region of interest" description="Disordered" evidence="2">
    <location>
        <begin position="367"/>
        <end position="398"/>
    </location>
</feature>
<dbReference type="PANTHER" id="PTHR46766">
    <property type="entry name" value="GLUTAMINE-RICH PROTEIN 2"/>
    <property type="match status" value="1"/>
</dbReference>
<evidence type="ECO:0000256" key="2">
    <source>
        <dbReference type="SAM" id="MobiDB-lite"/>
    </source>
</evidence>
<name>A0A653EPN8_9MYCO</name>
<dbReference type="InterPro" id="IPR038332">
    <property type="entry name" value="PPE_sf"/>
</dbReference>
<dbReference type="PANTHER" id="PTHR46766:SF1">
    <property type="entry name" value="GLUTAMINE-RICH PROTEIN 2"/>
    <property type="match status" value="1"/>
</dbReference>
<dbReference type="Pfam" id="PF00823">
    <property type="entry name" value="PPE"/>
    <property type="match status" value="1"/>
</dbReference>
<feature type="compositionally biased region" description="Low complexity" evidence="2">
    <location>
        <begin position="367"/>
        <end position="385"/>
    </location>
</feature>
<sequence length="451" mass="44313">MAHPGVAVDFGELPPEINSARMYSGPGSAPLIEAAAAWQRLANELNATADSYALVISGLTGVDWQGSASLSMAAAAAPYVAWMRATAAQAEQAAAQAVTAANAYEAAFAATVPPAAIAANRSTMMSLIQTNIFGQNTPAIANSEADYGEMWAQDIVAMDSYAGTSAAASELTPFAPPPATTTGVEPASDAATSAAQAAAAPAAAAAAAPAETSVLPTLQSFLPPPFSDLPNPFEDLDVLVLAAVVVAAGALAVSGAQLGEVYRHDAIDEYDKEVELGVTPGPAGEERTFEGGGRLTTPMQPPIAALSGYSSNVGGLSVPQSWHLPPAVRQVAAMFPGATPMYLTGGSDGSYAGMAAAGLAGTSLAGLAARGGSSPTTPEAAAPAAGGSGGGAAATRPAANTPAVPAAATAAQFPGLPPGLPPGVVANLAATLAAIPGATIIVVPPNPNQNQ</sequence>
<dbReference type="Pfam" id="PF12484">
    <property type="entry name" value="PPE-SVP"/>
    <property type="match status" value="1"/>
</dbReference>
<feature type="domain" description="PPE family C-terminal" evidence="4">
    <location>
        <begin position="305"/>
        <end position="376"/>
    </location>
</feature>
<dbReference type="SUPFAM" id="SSF140459">
    <property type="entry name" value="PE/PPE dimer-like"/>
    <property type="match status" value="1"/>
</dbReference>
<gene>
    <name evidence="5" type="ORF">BIN_B_02989</name>
</gene>
<protein>
    <submittedName>
        <fullName evidence="5">Putative PPE family protein PPE29</fullName>
    </submittedName>
</protein>
<dbReference type="FunFam" id="1.20.1260.20:FF:000001">
    <property type="entry name" value="PPE family protein PPE41"/>
    <property type="match status" value="1"/>
</dbReference>
<evidence type="ECO:0000259" key="4">
    <source>
        <dbReference type="Pfam" id="PF12484"/>
    </source>
</evidence>
<proteinExistence type="inferred from homology"/>
<dbReference type="GO" id="GO:0052572">
    <property type="term" value="P:response to host immune response"/>
    <property type="evidence" value="ECO:0007669"/>
    <property type="project" value="TreeGrafter"/>
</dbReference>
<reference evidence="5" key="1">
    <citation type="submission" date="2019-05" db="EMBL/GenBank/DDBJ databases">
        <authorList>
            <person name="Naeem R."/>
            <person name="Antony C."/>
            <person name="Guan Q."/>
        </authorList>
    </citation>
    <scope>NUCLEOTIDE SEQUENCE</scope>
    <source>
        <strain evidence="5">2</strain>
    </source>
</reference>
<accession>A0A653EPN8</accession>
<feature type="domain" description="PPE" evidence="3">
    <location>
        <begin position="9"/>
        <end position="172"/>
    </location>
</feature>